<dbReference type="RefSeq" id="WP_192281497.1">
    <property type="nucleotide sequence ID" value="NZ_JACZDF010000007.1"/>
</dbReference>
<evidence type="ECO:0000313" key="8">
    <source>
        <dbReference type="Proteomes" id="UP000642107"/>
    </source>
</evidence>
<keyword evidence="8" id="KW-1185">Reference proteome</keyword>
<sequence>MSTPALVDRDDVRSRVDHLVDLYLTGARHDAVAEHGDDVVPLFDAMGRLLGGGKRLRAAFTYWAWRALTTDVGEAEGALRLGAALELFQAAALFHDDLMDKSDTRRGHATAHVHFARVHRAGGWPGDSAQFGLSAAVLLGDLALAGCERMLSTALEHLPERVGSPTREIFDTMRAEVTLGQYLDVLSQVRPWSDDAAEDERRARAVIRAKSARYSVEHPLSLGAASAGADEETLAGVRRFGLPLGEAFQLRDDILGVFGDPATTGKPAGDDLREGKRTVLLARALGGATPAEAALVRGLVGSPELTDEEINDLREIFVRTGALDGVEKLVDELADEAFAALDALDLEGEGATMLRALGYAAIERSA</sequence>
<dbReference type="InterPro" id="IPR008949">
    <property type="entry name" value="Isoprenoid_synthase_dom_sf"/>
</dbReference>
<protein>
    <submittedName>
        <fullName evidence="7">Polyprenyl synthetase family protein</fullName>
    </submittedName>
</protein>
<accession>A0ABR9DWA5</accession>
<keyword evidence="4" id="KW-0479">Metal-binding</keyword>
<dbReference type="PROSITE" id="PS00444">
    <property type="entry name" value="POLYPRENYL_SYNTHASE_2"/>
    <property type="match status" value="1"/>
</dbReference>
<dbReference type="EMBL" id="JACZDF010000007">
    <property type="protein sequence ID" value="MBD9700255.1"/>
    <property type="molecule type" value="Genomic_DNA"/>
</dbReference>
<reference evidence="7 8" key="1">
    <citation type="submission" date="2020-09" db="EMBL/GenBank/DDBJ databases">
        <title>Flavimobilis rhizosphaerae sp. nov., isolated from rhizosphere soil of Spartina alterniflora.</title>
        <authorList>
            <person name="Hanqin C."/>
        </authorList>
    </citation>
    <scope>NUCLEOTIDE SEQUENCE [LARGE SCALE GENOMIC DNA]</scope>
    <source>
        <strain evidence="7 8">GY 10621</strain>
    </source>
</reference>
<dbReference type="PANTHER" id="PTHR12001:SF85">
    <property type="entry name" value="SHORT CHAIN ISOPRENYL DIPHOSPHATE SYNTHASE"/>
    <property type="match status" value="1"/>
</dbReference>
<dbReference type="SUPFAM" id="SSF48576">
    <property type="entry name" value="Terpenoid synthases"/>
    <property type="match status" value="1"/>
</dbReference>
<dbReference type="Gene3D" id="1.10.600.10">
    <property type="entry name" value="Farnesyl Diphosphate Synthase"/>
    <property type="match status" value="1"/>
</dbReference>
<dbReference type="SFLD" id="SFLDS00005">
    <property type="entry name" value="Isoprenoid_Synthase_Type_I"/>
    <property type="match status" value="1"/>
</dbReference>
<dbReference type="PANTHER" id="PTHR12001">
    <property type="entry name" value="GERANYLGERANYL PYROPHOSPHATE SYNTHASE"/>
    <property type="match status" value="1"/>
</dbReference>
<dbReference type="InterPro" id="IPR000092">
    <property type="entry name" value="Polyprenyl_synt"/>
</dbReference>
<name>A0ABR9DWA5_9MICO</name>
<evidence type="ECO:0000256" key="6">
    <source>
        <dbReference type="RuleBase" id="RU004466"/>
    </source>
</evidence>
<proteinExistence type="inferred from homology"/>
<comment type="caution">
    <text evidence="7">The sequence shown here is derived from an EMBL/GenBank/DDBJ whole genome shotgun (WGS) entry which is preliminary data.</text>
</comment>
<keyword evidence="5" id="KW-0460">Magnesium</keyword>
<keyword evidence="3 6" id="KW-0808">Transferase</keyword>
<dbReference type="CDD" id="cd00685">
    <property type="entry name" value="Trans_IPPS_HT"/>
    <property type="match status" value="1"/>
</dbReference>
<evidence type="ECO:0000256" key="3">
    <source>
        <dbReference type="ARBA" id="ARBA00022679"/>
    </source>
</evidence>
<evidence type="ECO:0000256" key="2">
    <source>
        <dbReference type="ARBA" id="ARBA00006706"/>
    </source>
</evidence>
<evidence type="ECO:0000313" key="7">
    <source>
        <dbReference type="EMBL" id="MBD9700255.1"/>
    </source>
</evidence>
<evidence type="ECO:0000256" key="4">
    <source>
        <dbReference type="ARBA" id="ARBA00022723"/>
    </source>
</evidence>
<evidence type="ECO:0000256" key="5">
    <source>
        <dbReference type="ARBA" id="ARBA00022842"/>
    </source>
</evidence>
<gene>
    <name evidence="7" type="ORF">IGS67_12275</name>
</gene>
<evidence type="ECO:0000256" key="1">
    <source>
        <dbReference type="ARBA" id="ARBA00001946"/>
    </source>
</evidence>
<dbReference type="InterPro" id="IPR033749">
    <property type="entry name" value="Polyprenyl_synt_CS"/>
</dbReference>
<comment type="cofactor">
    <cofactor evidence="1">
        <name>Mg(2+)</name>
        <dbReference type="ChEBI" id="CHEBI:18420"/>
    </cofactor>
</comment>
<dbReference type="Proteomes" id="UP000642107">
    <property type="component" value="Unassembled WGS sequence"/>
</dbReference>
<dbReference type="Pfam" id="PF00348">
    <property type="entry name" value="polyprenyl_synt"/>
    <property type="match status" value="1"/>
</dbReference>
<organism evidence="7 8">
    <name type="scientific">Flavimobilis rhizosphaerae</name>
    <dbReference type="NCBI Taxonomy" id="2775421"/>
    <lineage>
        <taxon>Bacteria</taxon>
        <taxon>Bacillati</taxon>
        <taxon>Actinomycetota</taxon>
        <taxon>Actinomycetes</taxon>
        <taxon>Micrococcales</taxon>
        <taxon>Jonesiaceae</taxon>
        <taxon>Flavimobilis</taxon>
    </lineage>
</organism>
<comment type="similarity">
    <text evidence="2 6">Belongs to the FPP/GGPP synthase family.</text>
</comment>